<comment type="caution">
    <text evidence="1">The sequence shown here is derived from an EMBL/GenBank/DDBJ whole genome shotgun (WGS) entry which is preliminary data.</text>
</comment>
<name>A0ABR2IWI1_9PEZI</name>
<dbReference type="Proteomes" id="UP001390339">
    <property type="component" value="Unassembled WGS sequence"/>
</dbReference>
<reference evidence="1 2" key="1">
    <citation type="journal article" date="2024" name="IMA Fungus">
        <title>Apiospora arundinis, a panoply of carbohydrate-active enzymes and secondary metabolites.</title>
        <authorList>
            <person name="Sorensen T."/>
            <person name="Petersen C."/>
            <person name="Muurmann A.T."/>
            <person name="Christiansen J.V."/>
            <person name="Brundto M.L."/>
            <person name="Overgaard C.K."/>
            <person name="Boysen A.T."/>
            <person name="Wollenberg R.D."/>
            <person name="Larsen T.O."/>
            <person name="Sorensen J.L."/>
            <person name="Nielsen K.L."/>
            <person name="Sondergaard T.E."/>
        </authorList>
    </citation>
    <scope>NUCLEOTIDE SEQUENCE [LARGE SCALE GENOMIC DNA]</scope>
    <source>
        <strain evidence="1 2">AAU 773</strain>
    </source>
</reference>
<gene>
    <name evidence="1" type="ORF">PGQ11_007781</name>
</gene>
<accession>A0ABR2IWI1</accession>
<organism evidence="1 2">
    <name type="scientific">Apiospora arundinis</name>
    <dbReference type="NCBI Taxonomy" id="335852"/>
    <lineage>
        <taxon>Eukaryota</taxon>
        <taxon>Fungi</taxon>
        <taxon>Dikarya</taxon>
        <taxon>Ascomycota</taxon>
        <taxon>Pezizomycotina</taxon>
        <taxon>Sordariomycetes</taxon>
        <taxon>Xylariomycetidae</taxon>
        <taxon>Amphisphaeriales</taxon>
        <taxon>Apiosporaceae</taxon>
        <taxon>Apiospora</taxon>
    </lineage>
</organism>
<keyword evidence="2" id="KW-1185">Reference proteome</keyword>
<sequence>MLAFEKPFQVAMLKAGLKKSEWETSLKGVIISVVQRLLGWQGVFADKLVKMTMPKWDLLFAKFKIDALRSLAVQSSACIG</sequence>
<proteinExistence type="predicted"/>
<evidence type="ECO:0000313" key="1">
    <source>
        <dbReference type="EMBL" id="KAK8869203.1"/>
    </source>
</evidence>
<dbReference type="EMBL" id="JAPCWZ010000004">
    <property type="protein sequence ID" value="KAK8869203.1"/>
    <property type="molecule type" value="Genomic_DNA"/>
</dbReference>
<evidence type="ECO:0000313" key="2">
    <source>
        <dbReference type="Proteomes" id="UP001390339"/>
    </source>
</evidence>
<protein>
    <submittedName>
        <fullName evidence="1">Uncharacterized protein</fullName>
    </submittedName>
</protein>